<gene>
    <name evidence="2" type="ORF">CRM82_03350</name>
</gene>
<dbReference type="InterPro" id="IPR002347">
    <property type="entry name" value="SDR_fam"/>
</dbReference>
<dbReference type="CDD" id="cd05233">
    <property type="entry name" value="SDR_c"/>
    <property type="match status" value="1"/>
</dbReference>
<dbReference type="FunFam" id="3.40.50.720:FF:000084">
    <property type="entry name" value="Short-chain dehydrogenase reductase"/>
    <property type="match status" value="1"/>
</dbReference>
<keyword evidence="3" id="KW-1185">Reference proteome</keyword>
<dbReference type="OrthoDB" id="9806974at2"/>
<dbReference type="Gene3D" id="3.40.50.720">
    <property type="entry name" value="NAD(P)-binding Rossmann-like Domain"/>
    <property type="match status" value="1"/>
</dbReference>
<dbReference type="STRING" id="1219032.GCA_001515545_02565"/>
<name>A0A2A7URA9_COMTR</name>
<sequence>MHDAFLAQHTVFITGAGRGIGQAVALGLAAMGAHLVVSDLDGEAAAATAADIRSRGGVASSLALDVADAAACQAAAAALSLPAGHRLVLVNNAGIRPKHAFDSPDRDAQWRRTMDINLDGARHTILAFQALLAASGGNVVNVGSISASRASPGSIAYSTSKAAVEMLTKVMALELAPQGIRVNAVAPGVMLTGMTEQTRKDPRHVEYILRRVPLKRYGEPAEIAGPVAFLASPLASYITATVLNVDGGYLAA</sequence>
<reference evidence="3" key="1">
    <citation type="submission" date="2017-09" db="EMBL/GenBank/DDBJ databases">
        <title>FDA dAtabase for Regulatory Grade micrObial Sequences (FDA-ARGOS): Supporting development and validation of Infectious Disease Dx tests.</title>
        <authorList>
            <person name="Minogue T."/>
            <person name="Wolcott M."/>
            <person name="Wasieloski L."/>
            <person name="Aguilar W."/>
            <person name="Moore D."/>
            <person name="Tallon L."/>
            <person name="Sadzewicz L."/>
            <person name="Ott S."/>
            <person name="Zhao X."/>
            <person name="Nagaraj S."/>
            <person name="Vavikolanu K."/>
            <person name="Aluvathingal J."/>
            <person name="Nadendla S."/>
            <person name="Sichtig H."/>
        </authorList>
    </citation>
    <scope>NUCLEOTIDE SEQUENCE [LARGE SCALE GENOMIC DNA]</scope>
    <source>
        <strain evidence="3">FDAARGOS_394</strain>
    </source>
</reference>
<accession>A0A2A7URA9</accession>
<comment type="caution">
    <text evidence="2">The sequence shown here is derived from an EMBL/GenBank/DDBJ whole genome shotgun (WGS) entry which is preliminary data.</text>
</comment>
<evidence type="ECO:0000313" key="2">
    <source>
        <dbReference type="EMBL" id="PEH87774.1"/>
    </source>
</evidence>
<dbReference type="PANTHER" id="PTHR42760">
    <property type="entry name" value="SHORT-CHAIN DEHYDROGENASES/REDUCTASES FAMILY MEMBER"/>
    <property type="match status" value="1"/>
</dbReference>
<dbReference type="PANTHER" id="PTHR42760:SF135">
    <property type="entry name" value="BLL7886 PROTEIN"/>
    <property type="match status" value="1"/>
</dbReference>
<protein>
    <submittedName>
        <fullName evidence="2">NAD(P)-dependent oxidoreductase</fullName>
    </submittedName>
</protein>
<organism evidence="2 3">
    <name type="scientific">Comamonas terrigena</name>
    <dbReference type="NCBI Taxonomy" id="32013"/>
    <lineage>
        <taxon>Bacteria</taxon>
        <taxon>Pseudomonadati</taxon>
        <taxon>Pseudomonadota</taxon>
        <taxon>Betaproteobacteria</taxon>
        <taxon>Burkholderiales</taxon>
        <taxon>Comamonadaceae</taxon>
        <taxon>Comamonas</taxon>
    </lineage>
</organism>
<dbReference type="EMBL" id="PDEA01000001">
    <property type="protein sequence ID" value="PEH87774.1"/>
    <property type="molecule type" value="Genomic_DNA"/>
</dbReference>
<proteinExistence type="inferred from homology"/>
<evidence type="ECO:0000256" key="1">
    <source>
        <dbReference type="ARBA" id="ARBA00006484"/>
    </source>
</evidence>
<evidence type="ECO:0000313" key="3">
    <source>
        <dbReference type="Proteomes" id="UP000220246"/>
    </source>
</evidence>
<dbReference type="GO" id="GO:0030497">
    <property type="term" value="P:fatty acid elongation"/>
    <property type="evidence" value="ECO:0007669"/>
    <property type="project" value="TreeGrafter"/>
</dbReference>
<dbReference type="InterPro" id="IPR020904">
    <property type="entry name" value="Sc_DH/Rdtase_CS"/>
</dbReference>
<dbReference type="AlphaFoldDB" id="A0A2A7URA9"/>
<dbReference type="Proteomes" id="UP000220246">
    <property type="component" value="Unassembled WGS sequence"/>
</dbReference>
<dbReference type="RefSeq" id="WP_066538668.1">
    <property type="nucleotide sequence ID" value="NZ_DALZQJ010000004.1"/>
</dbReference>
<dbReference type="GO" id="GO:0016616">
    <property type="term" value="F:oxidoreductase activity, acting on the CH-OH group of donors, NAD or NADP as acceptor"/>
    <property type="evidence" value="ECO:0007669"/>
    <property type="project" value="TreeGrafter"/>
</dbReference>
<dbReference type="InterPro" id="IPR036291">
    <property type="entry name" value="NAD(P)-bd_dom_sf"/>
</dbReference>
<dbReference type="PRINTS" id="PR00081">
    <property type="entry name" value="GDHRDH"/>
</dbReference>
<comment type="similarity">
    <text evidence="1">Belongs to the short-chain dehydrogenases/reductases (SDR) family.</text>
</comment>
<dbReference type="Pfam" id="PF13561">
    <property type="entry name" value="adh_short_C2"/>
    <property type="match status" value="1"/>
</dbReference>
<dbReference type="SUPFAM" id="SSF51735">
    <property type="entry name" value="NAD(P)-binding Rossmann-fold domains"/>
    <property type="match status" value="1"/>
</dbReference>
<dbReference type="PROSITE" id="PS00061">
    <property type="entry name" value="ADH_SHORT"/>
    <property type="match status" value="1"/>
</dbReference>
<dbReference type="PRINTS" id="PR00080">
    <property type="entry name" value="SDRFAMILY"/>
</dbReference>
<dbReference type="GeneID" id="80799620"/>